<feature type="domain" description="MYND-type" evidence="5">
    <location>
        <begin position="116"/>
        <end position="154"/>
    </location>
</feature>
<dbReference type="EnsemblMetazoa" id="LLOJ004637-RA">
    <property type="protein sequence ID" value="LLOJ004637-PA"/>
    <property type="gene ID" value="LLOJ004637"/>
</dbReference>
<dbReference type="SUPFAM" id="SSF144232">
    <property type="entry name" value="HIT/MYND zinc finger-like"/>
    <property type="match status" value="1"/>
</dbReference>
<dbReference type="AlphaFoldDB" id="A0A1B0CJD5"/>
<dbReference type="Pfam" id="PF20179">
    <property type="entry name" value="MSS51_C"/>
    <property type="match status" value="1"/>
</dbReference>
<evidence type="ECO:0000313" key="6">
    <source>
        <dbReference type="EnsemblMetazoa" id="LLOJ004637-PA"/>
    </source>
</evidence>
<name>A0A1B0CJD5_LUTLO</name>
<dbReference type="PROSITE" id="PS01360">
    <property type="entry name" value="ZF_MYND_1"/>
    <property type="match status" value="1"/>
</dbReference>
<dbReference type="InterPro" id="IPR046824">
    <property type="entry name" value="Mss51-like_C"/>
</dbReference>
<keyword evidence="3" id="KW-0862">Zinc</keyword>
<reference evidence="6" key="1">
    <citation type="submission" date="2020-05" db="UniProtKB">
        <authorList>
            <consortium name="EnsemblMetazoa"/>
        </authorList>
    </citation>
    <scope>IDENTIFICATION</scope>
    <source>
        <strain evidence="6">Jacobina</strain>
    </source>
</reference>
<organism evidence="6 7">
    <name type="scientific">Lutzomyia longipalpis</name>
    <name type="common">Sand fly</name>
    <dbReference type="NCBI Taxonomy" id="7200"/>
    <lineage>
        <taxon>Eukaryota</taxon>
        <taxon>Metazoa</taxon>
        <taxon>Ecdysozoa</taxon>
        <taxon>Arthropoda</taxon>
        <taxon>Hexapoda</taxon>
        <taxon>Insecta</taxon>
        <taxon>Pterygota</taxon>
        <taxon>Neoptera</taxon>
        <taxon>Endopterygota</taxon>
        <taxon>Diptera</taxon>
        <taxon>Nematocera</taxon>
        <taxon>Psychodoidea</taxon>
        <taxon>Psychodidae</taxon>
        <taxon>Lutzomyia</taxon>
        <taxon>Lutzomyia</taxon>
    </lineage>
</organism>
<sequence length="456" mass="52514">MTKLSHQRKLRHQMRVGKLISLLNRYNNRRRIKAGRLRHRRVHPSLRLVRSPQIPPKPEHLLKKTPQQGPQKEPLNQSSKAPEKPAGKKQMILSDDEEEFIEYKFTPRQVFLATICQVCKIALQSPNPCLSCLMVSYCSEAHAKEDAVIHQPLCRALQEIARKRGGHVYNNAKILSSDDFRNLRVHTLNLCESLTQRPLQPFEKEILIFPRICCTPTCREWRPPLLTECQKCGQVSYCREQPAHLSEDHQRWCPFFLLYQKLIIRQKTIGRIEPTLPSRIFLQRYELPATMEDVFKELYKNNPAIKDDCSYATLTQLATAPLTAYSAMQKVKLSVAETLTIHLVGAELQFEGDTLDKWEAFFLHLIPQVLELRVVFIGPELNAENLPLDILSRIRMCRTCRQSCRGVKATGFSGLDTWPETIKVTTSLNCPIVVTSYTELEARRTSHSFIVPHHAP</sequence>
<dbReference type="PANTHER" id="PTHR28069">
    <property type="entry name" value="GH20023P"/>
    <property type="match status" value="1"/>
</dbReference>
<keyword evidence="2" id="KW-0863">Zinc-finger</keyword>
<dbReference type="InterPro" id="IPR002893">
    <property type="entry name" value="Znf_MYND"/>
</dbReference>
<keyword evidence="7" id="KW-1185">Reference proteome</keyword>
<keyword evidence="1" id="KW-0479">Metal-binding</keyword>
<dbReference type="EMBL" id="AJWK01014499">
    <property type="status" value="NOT_ANNOTATED_CDS"/>
    <property type="molecule type" value="Genomic_DNA"/>
</dbReference>
<protein>
    <recommendedName>
        <fullName evidence="5">MYND-type domain-containing protein</fullName>
    </recommendedName>
</protein>
<dbReference type="Pfam" id="PF01753">
    <property type="entry name" value="zf-MYND"/>
    <property type="match status" value="1"/>
</dbReference>
<evidence type="ECO:0000256" key="2">
    <source>
        <dbReference type="ARBA" id="ARBA00022771"/>
    </source>
</evidence>
<evidence type="ECO:0000256" key="3">
    <source>
        <dbReference type="ARBA" id="ARBA00022833"/>
    </source>
</evidence>
<evidence type="ECO:0000259" key="5">
    <source>
        <dbReference type="PROSITE" id="PS01360"/>
    </source>
</evidence>
<evidence type="ECO:0000256" key="1">
    <source>
        <dbReference type="ARBA" id="ARBA00022723"/>
    </source>
</evidence>
<dbReference type="VEuPathDB" id="VectorBase:LLOJ004637"/>
<dbReference type="Gene3D" id="6.10.140.2220">
    <property type="match status" value="1"/>
</dbReference>
<evidence type="ECO:0000256" key="4">
    <source>
        <dbReference type="SAM" id="MobiDB-lite"/>
    </source>
</evidence>
<dbReference type="GO" id="GO:0008270">
    <property type="term" value="F:zinc ion binding"/>
    <property type="evidence" value="ECO:0007669"/>
    <property type="project" value="UniProtKB-KW"/>
</dbReference>
<proteinExistence type="predicted"/>
<dbReference type="Proteomes" id="UP000092461">
    <property type="component" value="Unassembled WGS sequence"/>
</dbReference>
<accession>A0A1B0CJD5</accession>
<dbReference type="PANTHER" id="PTHR28069:SF2">
    <property type="entry name" value="GH20023P"/>
    <property type="match status" value="1"/>
</dbReference>
<evidence type="ECO:0000313" key="7">
    <source>
        <dbReference type="Proteomes" id="UP000092461"/>
    </source>
</evidence>
<feature type="region of interest" description="Disordered" evidence="4">
    <location>
        <begin position="36"/>
        <end position="90"/>
    </location>
</feature>
<dbReference type="VEuPathDB" id="VectorBase:LLONM1_008429"/>
<feature type="compositionally biased region" description="Polar residues" evidence="4">
    <location>
        <begin position="65"/>
        <end position="80"/>
    </location>
</feature>